<organism evidence="5 6">
    <name type="scientific">Rubripirellula reticaptiva</name>
    <dbReference type="NCBI Taxonomy" id="2528013"/>
    <lineage>
        <taxon>Bacteria</taxon>
        <taxon>Pseudomonadati</taxon>
        <taxon>Planctomycetota</taxon>
        <taxon>Planctomycetia</taxon>
        <taxon>Pirellulales</taxon>
        <taxon>Pirellulaceae</taxon>
        <taxon>Rubripirellula</taxon>
    </lineage>
</organism>
<dbReference type="SUPFAM" id="SSF111369">
    <property type="entry name" value="HlyD-like secretion proteins"/>
    <property type="match status" value="1"/>
</dbReference>
<keyword evidence="1" id="KW-0813">Transport</keyword>
<dbReference type="PANTHER" id="PTHR30097:SF4">
    <property type="entry name" value="SLR6042 PROTEIN"/>
    <property type="match status" value="1"/>
</dbReference>
<evidence type="ECO:0000256" key="2">
    <source>
        <dbReference type="SAM" id="Coils"/>
    </source>
</evidence>
<keyword evidence="2" id="KW-0175">Coiled coil</keyword>
<dbReference type="Pfam" id="PF25917">
    <property type="entry name" value="BSH_RND"/>
    <property type="match status" value="1"/>
</dbReference>
<sequence>MIYDRVAAMANAAADRTDFYKRLAAEIVESLQCGLVAIEAAHWPAPMMLVKDESLSKRVTRSDLKGLLSTATVAPVACNLSLDLDSDSPSESDVARGLRIEIVPSPDRAALILLYPIESRPSAMTQIGDLRLLQSYGEATRSVVRTFPQLIANPSVAESTDSVQTLAPAPHPGLAGHRSLQWLHRDLDLDATCYRIANESRRLLDCDRTTVLVSRGSRFKVAAVSGVAVVDKRGNAIRSAERMVNAAVVMSRPLVLPGSDPLPPQIQDPLETYLDETGVNSAIVLPLYWFGQSSENDETEVTSFDPLSGDGDCIGVIVLEYFSGEVPTSINLPMTVVATEATLALRNSREHSRVFGLSLWKSVGGLVGDGRWPWVVAGLTAIVALLVASMVIQIDHHVIAKGTAEPSLRRDVFATIDGTVKTLHVTDGQTVKAGDMLFELENAELESRAEALTGEIQTATSRLASIQSVRLSSDADPAQSSRMAIELRQVESELANLRGQLAILETQQKELFITSPIDGNIVGWQLKRRLSDRPITRGNVLVSVVNPDGPWSLKMQIPDRDAGAVIDARKSNPHLPIEFAVATLPESSFVAQLEEMSTASRLDENGQYVIDAGGTIELQPSDTDRFETFNIETMRSGADITAKVMCGKRSILRSWFGDVFDFVHRNILFYF</sequence>
<keyword evidence="6" id="KW-1185">Reference proteome</keyword>
<proteinExistence type="predicted"/>
<dbReference type="InterPro" id="IPR058625">
    <property type="entry name" value="MdtA-like_BSH"/>
</dbReference>
<dbReference type="Pfam" id="PF01590">
    <property type="entry name" value="GAF"/>
    <property type="match status" value="1"/>
</dbReference>
<comment type="caution">
    <text evidence="5">The sequence shown here is derived from an EMBL/GenBank/DDBJ whole genome shotgun (WGS) entry which is preliminary data.</text>
</comment>
<accession>A0A5C6EW93</accession>
<dbReference type="InterPro" id="IPR051909">
    <property type="entry name" value="MFP_Cation_Efflux"/>
</dbReference>
<reference evidence="5 6" key="1">
    <citation type="submission" date="2019-02" db="EMBL/GenBank/DDBJ databases">
        <title>Deep-cultivation of Planctomycetes and their phenomic and genomic characterization uncovers novel biology.</title>
        <authorList>
            <person name="Wiegand S."/>
            <person name="Jogler M."/>
            <person name="Boedeker C."/>
            <person name="Pinto D."/>
            <person name="Vollmers J."/>
            <person name="Rivas-Marin E."/>
            <person name="Kohn T."/>
            <person name="Peeters S.H."/>
            <person name="Heuer A."/>
            <person name="Rast P."/>
            <person name="Oberbeckmann S."/>
            <person name="Bunk B."/>
            <person name="Jeske O."/>
            <person name="Meyerdierks A."/>
            <person name="Storesund J.E."/>
            <person name="Kallscheuer N."/>
            <person name="Luecker S."/>
            <person name="Lage O.M."/>
            <person name="Pohl T."/>
            <person name="Merkel B.J."/>
            <person name="Hornburger P."/>
            <person name="Mueller R.-W."/>
            <person name="Bruemmer F."/>
            <person name="Labrenz M."/>
            <person name="Spormann A.M."/>
            <person name="Op Den Camp H."/>
            <person name="Overmann J."/>
            <person name="Amann R."/>
            <person name="Jetten M.S.M."/>
            <person name="Mascher T."/>
            <person name="Medema M.H."/>
            <person name="Devos D.P."/>
            <person name="Kaster A.-K."/>
            <person name="Ovreas L."/>
            <person name="Rohde M."/>
            <person name="Galperin M.Y."/>
            <person name="Jogler C."/>
        </authorList>
    </citation>
    <scope>NUCLEOTIDE SEQUENCE [LARGE SCALE GENOMIC DNA]</scope>
    <source>
        <strain evidence="5 6">Poly59</strain>
    </source>
</reference>
<dbReference type="Gene3D" id="3.30.450.40">
    <property type="match status" value="1"/>
</dbReference>
<evidence type="ECO:0000259" key="4">
    <source>
        <dbReference type="Pfam" id="PF25917"/>
    </source>
</evidence>
<dbReference type="GO" id="GO:0015679">
    <property type="term" value="P:plasma membrane copper ion transport"/>
    <property type="evidence" value="ECO:0007669"/>
    <property type="project" value="TreeGrafter"/>
</dbReference>
<dbReference type="GO" id="GO:0030313">
    <property type="term" value="C:cell envelope"/>
    <property type="evidence" value="ECO:0007669"/>
    <property type="project" value="TreeGrafter"/>
</dbReference>
<evidence type="ECO:0000313" key="5">
    <source>
        <dbReference type="EMBL" id="TWU51946.1"/>
    </source>
</evidence>
<dbReference type="InterPro" id="IPR003018">
    <property type="entry name" value="GAF"/>
</dbReference>
<evidence type="ECO:0000313" key="6">
    <source>
        <dbReference type="Proteomes" id="UP000317977"/>
    </source>
</evidence>
<name>A0A5C6EW93_9BACT</name>
<dbReference type="GO" id="GO:0060003">
    <property type="term" value="P:copper ion export"/>
    <property type="evidence" value="ECO:0007669"/>
    <property type="project" value="TreeGrafter"/>
</dbReference>
<dbReference type="Gene3D" id="2.40.50.100">
    <property type="match status" value="1"/>
</dbReference>
<feature type="coiled-coil region" evidence="2">
    <location>
        <begin position="442"/>
        <end position="507"/>
    </location>
</feature>
<dbReference type="SUPFAM" id="SSF55781">
    <property type="entry name" value="GAF domain-like"/>
    <property type="match status" value="1"/>
</dbReference>
<protein>
    <submittedName>
        <fullName evidence="5">HlyD family secretion protein</fullName>
    </submittedName>
</protein>
<evidence type="ECO:0000256" key="1">
    <source>
        <dbReference type="ARBA" id="ARBA00022448"/>
    </source>
</evidence>
<dbReference type="PANTHER" id="PTHR30097">
    <property type="entry name" value="CATION EFFLUX SYSTEM PROTEIN CUSB"/>
    <property type="match status" value="1"/>
</dbReference>
<dbReference type="AlphaFoldDB" id="A0A5C6EW93"/>
<dbReference type="InterPro" id="IPR029016">
    <property type="entry name" value="GAF-like_dom_sf"/>
</dbReference>
<evidence type="ECO:0000259" key="3">
    <source>
        <dbReference type="Pfam" id="PF01590"/>
    </source>
</evidence>
<feature type="domain" description="GAF" evidence="3">
    <location>
        <begin position="188"/>
        <end position="321"/>
    </location>
</feature>
<dbReference type="EMBL" id="SJPX01000003">
    <property type="protein sequence ID" value="TWU51946.1"/>
    <property type="molecule type" value="Genomic_DNA"/>
</dbReference>
<gene>
    <name evidence="5" type="ORF">Poly59_35430</name>
</gene>
<feature type="domain" description="Multidrug resistance protein MdtA-like barrel-sandwich hybrid" evidence="4">
    <location>
        <begin position="411"/>
        <end position="524"/>
    </location>
</feature>
<dbReference type="Gene3D" id="1.10.287.470">
    <property type="entry name" value="Helix hairpin bin"/>
    <property type="match status" value="1"/>
</dbReference>
<dbReference type="Proteomes" id="UP000317977">
    <property type="component" value="Unassembled WGS sequence"/>
</dbReference>